<reference evidence="2" key="2">
    <citation type="submission" date="2025-08" db="UniProtKB">
        <authorList>
            <consortium name="Ensembl"/>
        </authorList>
    </citation>
    <scope>IDENTIFICATION</scope>
</reference>
<dbReference type="Ensembl" id="ENSSMAT00000030071.2">
    <property type="protein sequence ID" value="ENSSMAP00000029705.2"/>
    <property type="gene ID" value="ENSSMAG00000018212.2"/>
</dbReference>
<organism evidence="2 3">
    <name type="scientific">Scophthalmus maximus</name>
    <name type="common">Turbot</name>
    <name type="synonym">Psetta maxima</name>
    <dbReference type="NCBI Taxonomy" id="52904"/>
    <lineage>
        <taxon>Eukaryota</taxon>
        <taxon>Metazoa</taxon>
        <taxon>Chordata</taxon>
        <taxon>Craniata</taxon>
        <taxon>Vertebrata</taxon>
        <taxon>Euteleostomi</taxon>
        <taxon>Actinopterygii</taxon>
        <taxon>Neopterygii</taxon>
        <taxon>Teleostei</taxon>
        <taxon>Neoteleostei</taxon>
        <taxon>Acanthomorphata</taxon>
        <taxon>Carangaria</taxon>
        <taxon>Pleuronectiformes</taxon>
        <taxon>Pleuronectoidei</taxon>
        <taxon>Scophthalmidae</taxon>
        <taxon>Scophthalmus</taxon>
    </lineage>
</organism>
<evidence type="ECO:0000313" key="2">
    <source>
        <dbReference type="Ensembl" id="ENSSMAP00000029705.2"/>
    </source>
</evidence>
<dbReference type="AlphaFoldDB" id="A0A8D3B7G2"/>
<evidence type="ECO:0000313" key="3">
    <source>
        <dbReference type="Proteomes" id="UP000694558"/>
    </source>
</evidence>
<dbReference type="GeneTree" id="ENSGT01050000245018"/>
<dbReference type="Proteomes" id="UP000694558">
    <property type="component" value="Chromosome 4"/>
</dbReference>
<feature type="compositionally biased region" description="Basic and acidic residues" evidence="1">
    <location>
        <begin position="17"/>
        <end position="28"/>
    </location>
</feature>
<protein>
    <submittedName>
        <fullName evidence="2">Uncharacterized protein</fullName>
    </submittedName>
</protein>
<proteinExistence type="predicted"/>
<sequence length="106" mass="10998">MSTGLSKKVTMAGSLSREARTCSNENDHSTSGPASRLLRGLEATELSGVGDASSVDNSSAAEMLGVFVDSGGLLGSCSLRPTSSILRRRLVTWATARYRDSSSGSL</sequence>
<feature type="region of interest" description="Disordered" evidence="1">
    <location>
        <begin position="1"/>
        <end position="37"/>
    </location>
</feature>
<accession>A0A8D3B7G2</accession>
<name>A0A8D3B7G2_SCOMX</name>
<evidence type="ECO:0000256" key="1">
    <source>
        <dbReference type="SAM" id="MobiDB-lite"/>
    </source>
</evidence>
<reference evidence="2" key="1">
    <citation type="submission" date="2023-05" db="EMBL/GenBank/DDBJ databases">
        <title>High-quality long-read genome of Scophthalmus maximus.</title>
        <authorList>
            <person name="Lien S."/>
            <person name="Martinez P."/>
        </authorList>
    </citation>
    <scope>NUCLEOTIDE SEQUENCE [LARGE SCALE GENOMIC DNA]</scope>
</reference>